<evidence type="ECO:0000256" key="5">
    <source>
        <dbReference type="ARBA" id="ARBA00023004"/>
    </source>
</evidence>
<accession>A0A1M5Y9M1</accession>
<keyword evidence="4" id="KW-0249">Electron transport</keyword>
<protein>
    <submittedName>
        <fullName evidence="8">Rubrerythrin</fullName>
    </submittedName>
</protein>
<dbReference type="SUPFAM" id="SSF57802">
    <property type="entry name" value="Rubredoxin-like"/>
    <property type="match status" value="1"/>
</dbReference>
<keyword evidence="2" id="KW-0813">Transport</keyword>
<keyword evidence="5" id="KW-0408">Iron</keyword>
<dbReference type="EMBL" id="FQXP01000012">
    <property type="protein sequence ID" value="SHI08213.1"/>
    <property type="molecule type" value="Genomic_DNA"/>
</dbReference>
<gene>
    <name evidence="8" type="ORF">SAMN02745196_02723</name>
</gene>
<dbReference type="InterPro" id="IPR009078">
    <property type="entry name" value="Ferritin-like_SF"/>
</dbReference>
<dbReference type="Proteomes" id="UP000184526">
    <property type="component" value="Unassembled WGS sequence"/>
</dbReference>
<dbReference type="SUPFAM" id="SSF47240">
    <property type="entry name" value="Ferritin-like"/>
    <property type="match status" value="1"/>
</dbReference>
<evidence type="ECO:0000256" key="2">
    <source>
        <dbReference type="ARBA" id="ARBA00022448"/>
    </source>
</evidence>
<dbReference type="PANTHER" id="PTHR43865:SF1">
    <property type="entry name" value="RUBRERYTHRIN-RELATED"/>
    <property type="match status" value="1"/>
</dbReference>
<feature type="domain" description="Rubredoxin-like" evidence="6">
    <location>
        <begin position="157"/>
        <end position="191"/>
    </location>
</feature>
<reference evidence="8 9" key="1">
    <citation type="submission" date="2016-11" db="EMBL/GenBank/DDBJ databases">
        <authorList>
            <person name="Jaros S."/>
            <person name="Januszkiewicz K."/>
            <person name="Wedrychowicz H."/>
        </authorList>
    </citation>
    <scope>NUCLEOTIDE SEQUENCE [LARGE SCALE GENOMIC DNA]</scope>
    <source>
        <strain evidence="8 9">DSM 3089</strain>
    </source>
</reference>
<evidence type="ECO:0000313" key="9">
    <source>
        <dbReference type="Proteomes" id="UP000184526"/>
    </source>
</evidence>
<dbReference type="PANTHER" id="PTHR43865">
    <property type="entry name" value="RUBRERYTHRIN-RELATED"/>
    <property type="match status" value="1"/>
</dbReference>
<dbReference type="PROSITE" id="PS50905">
    <property type="entry name" value="FERRITIN_LIKE"/>
    <property type="match status" value="1"/>
</dbReference>
<comment type="cofactor">
    <cofactor evidence="1">
        <name>Fe(3+)</name>
        <dbReference type="ChEBI" id="CHEBI:29034"/>
    </cofactor>
</comment>
<dbReference type="PROSITE" id="PS50903">
    <property type="entry name" value="RUBREDOXIN_LIKE"/>
    <property type="match status" value="1"/>
</dbReference>
<evidence type="ECO:0000256" key="4">
    <source>
        <dbReference type="ARBA" id="ARBA00022982"/>
    </source>
</evidence>
<name>A0A1M5Y9M1_9CLOT</name>
<keyword evidence="9" id="KW-1185">Reference proteome</keyword>
<dbReference type="Gene3D" id="1.20.1260.10">
    <property type="match status" value="1"/>
</dbReference>
<dbReference type="InterPro" id="IPR009040">
    <property type="entry name" value="Ferritin-like_diiron"/>
</dbReference>
<organism evidence="8 9">
    <name type="scientific">Clostridium collagenovorans DSM 3089</name>
    <dbReference type="NCBI Taxonomy" id="1121306"/>
    <lineage>
        <taxon>Bacteria</taxon>
        <taxon>Bacillati</taxon>
        <taxon>Bacillota</taxon>
        <taxon>Clostridia</taxon>
        <taxon>Eubacteriales</taxon>
        <taxon>Clostridiaceae</taxon>
        <taxon>Clostridium</taxon>
    </lineage>
</organism>
<dbReference type="Pfam" id="PF02915">
    <property type="entry name" value="Rubrerythrin"/>
    <property type="match status" value="1"/>
</dbReference>
<evidence type="ECO:0000259" key="6">
    <source>
        <dbReference type="PROSITE" id="PS50903"/>
    </source>
</evidence>
<dbReference type="InterPro" id="IPR003251">
    <property type="entry name" value="Rr_diiron-bd_dom"/>
</dbReference>
<sequence>MTNFDKSKTKENLMRAFAGESQARNRYTFAASAAKKEGYSILQDLFLYTANQERAHAKEYMKRLKEFSGEDIEIKAAYPVEVESDTLKLLRLAQKHENNEYEHIYHGFAKIALEEGFAEISDLFNNIASIEKIHSDRFKKYADRIENGTLFKEEPKKEGWMCTNCGYIYNGEEAPLKCPVCDHPQGFFIRFDESSFE</sequence>
<dbReference type="CDD" id="cd00729">
    <property type="entry name" value="rubredoxin_SM"/>
    <property type="match status" value="1"/>
</dbReference>
<dbReference type="InterPro" id="IPR048574">
    <property type="entry name" value="RUBY_RBDX"/>
</dbReference>
<evidence type="ECO:0000256" key="3">
    <source>
        <dbReference type="ARBA" id="ARBA00022723"/>
    </source>
</evidence>
<dbReference type="RefSeq" id="WP_072832552.1">
    <property type="nucleotide sequence ID" value="NZ_FQXP01000012.1"/>
</dbReference>
<dbReference type="GO" id="GO:0005506">
    <property type="term" value="F:iron ion binding"/>
    <property type="evidence" value="ECO:0007669"/>
    <property type="project" value="InterPro"/>
</dbReference>
<dbReference type="InterPro" id="IPR052364">
    <property type="entry name" value="Rubrerythrin"/>
</dbReference>
<dbReference type="InterPro" id="IPR024934">
    <property type="entry name" value="Rubredoxin-like_dom"/>
</dbReference>
<dbReference type="CDD" id="cd01041">
    <property type="entry name" value="Rubrerythrin"/>
    <property type="match status" value="1"/>
</dbReference>
<dbReference type="GO" id="GO:0016491">
    <property type="term" value="F:oxidoreductase activity"/>
    <property type="evidence" value="ECO:0007669"/>
    <property type="project" value="InterPro"/>
</dbReference>
<dbReference type="OrthoDB" id="9799749at2"/>
<dbReference type="NCBIfam" id="NF045767">
    <property type="entry name" value="RuberyRbr"/>
    <property type="match status" value="1"/>
</dbReference>
<evidence type="ECO:0000256" key="1">
    <source>
        <dbReference type="ARBA" id="ARBA00001965"/>
    </source>
</evidence>
<dbReference type="AlphaFoldDB" id="A0A1M5Y9M1"/>
<dbReference type="Pfam" id="PF21349">
    <property type="entry name" value="RUBY_RBDX"/>
    <property type="match status" value="1"/>
</dbReference>
<proteinExistence type="predicted"/>
<evidence type="ECO:0000313" key="8">
    <source>
        <dbReference type="EMBL" id="SHI08213.1"/>
    </source>
</evidence>
<feature type="domain" description="Ferritin-like diiron" evidence="7">
    <location>
        <begin position="3"/>
        <end position="149"/>
    </location>
</feature>
<evidence type="ECO:0000259" key="7">
    <source>
        <dbReference type="PROSITE" id="PS50905"/>
    </source>
</evidence>
<dbReference type="Gene3D" id="2.20.28.10">
    <property type="match status" value="1"/>
</dbReference>
<keyword evidence="3" id="KW-0479">Metal-binding</keyword>
<dbReference type="InterPro" id="IPR012347">
    <property type="entry name" value="Ferritin-like"/>
</dbReference>